<reference evidence="2" key="1">
    <citation type="submission" date="2005-03" db="EMBL/GenBank/DDBJ databases">
        <authorList>
            <person name="Han Z."/>
        </authorList>
    </citation>
    <scope>NUCLEOTIDE SEQUENCE</scope>
</reference>
<dbReference type="EMBL" id="AY811195">
    <property type="protein sequence ID" value="AAX27084.1"/>
    <property type="molecule type" value="mRNA"/>
</dbReference>
<accession>Q5BZU1</accession>
<name>Q5BZU1_SCHJA</name>
<evidence type="ECO:0000313" key="2">
    <source>
        <dbReference type="EMBL" id="AAX27084.1"/>
    </source>
</evidence>
<dbReference type="AlphaFoldDB" id="Q5BZU1"/>
<keyword evidence="1" id="KW-0472">Membrane</keyword>
<proteinExistence type="evidence at transcript level"/>
<protein>
    <submittedName>
        <fullName evidence="2">Uncharacterized protein</fullName>
    </submittedName>
</protein>
<feature type="transmembrane region" description="Helical" evidence="1">
    <location>
        <begin position="30"/>
        <end position="49"/>
    </location>
</feature>
<keyword evidence="1" id="KW-0812">Transmembrane</keyword>
<keyword evidence="1" id="KW-1133">Transmembrane helix</keyword>
<reference evidence="2" key="2">
    <citation type="journal article" date="2006" name="PLoS Pathog.">
        <title>New perspectives on host-parasite interplay by comparative transcriptomic and proteomic analyses of Schistosoma japonicum.</title>
        <authorList>
            <person name="Liu F."/>
            <person name="Lu J."/>
            <person name="Hu W."/>
            <person name="Wang S.Y."/>
            <person name="Cui S.J."/>
            <person name="Chi M."/>
            <person name="Yan Q."/>
            <person name="Wang X.R."/>
            <person name="Song H.D."/>
            <person name="Xu X.N."/>
            <person name="Wang J.J."/>
            <person name="Zhang X.L."/>
            <person name="Zhang X."/>
            <person name="Wang Z.Q."/>
            <person name="Xue C.L."/>
            <person name="Brindley P.J."/>
            <person name="McManus D.P."/>
            <person name="Yang P.Y."/>
            <person name="Feng Z."/>
            <person name="Chen Z."/>
            <person name="Han Z.G."/>
        </authorList>
    </citation>
    <scope>NUCLEOTIDE SEQUENCE</scope>
</reference>
<organism evidence="2">
    <name type="scientific">Schistosoma japonicum</name>
    <name type="common">Blood fluke</name>
    <dbReference type="NCBI Taxonomy" id="6182"/>
    <lineage>
        <taxon>Eukaryota</taxon>
        <taxon>Metazoa</taxon>
        <taxon>Spiralia</taxon>
        <taxon>Lophotrochozoa</taxon>
        <taxon>Platyhelminthes</taxon>
        <taxon>Trematoda</taxon>
        <taxon>Digenea</taxon>
        <taxon>Strigeidida</taxon>
        <taxon>Schistosomatoidea</taxon>
        <taxon>Schistosomatidae</taxon>
        <taxon>Schistosoma</taxon>
    </lineage>
</organism>
<sequence length="61" mass="7284">MLQVCIFVYHHPHHLQVVKTSSTLFDRLKILFIPLLVLQDILLSSMLNYRFIFERTLNVLD</sequence>
<evidence type="ECO:0000256" key="1">
    <source>
        <dbReference type="SAM" id="Phobius"/>
    </source>
</evidence>